<keyword evidence="3" id="KW-1185">Reference proteome</keyword>
<dbReference type="Proteomes" id="UP000295696">
    <property type="component" value="Unassembled WGS sequence"/>
</dbReference>
<comment type="caution">
    <text evidence="2">The sequence shown here is derived from an EMBL/GenBank/DDBJ whole genome shotgun (WGS) entry which is preliminary data.</text>
</comment>
<evidence type="ECO:0000313" key="3">
    <source>
        <dbReference type="Proteomes" id="UP000295696"/>
    </source>
</evidence>
<proteinExistence type="predicted"/>
<evidence type="ECO:0000256" key="1">
    <source>
        <dbReference type="SAM" id="SignalP"/>
    </source>
</evidence>
<evidence type="ECO:0000313" key="2">
    <source>
        <dbReference type="EMBL" id="TCS60419.1"/>
    </source>
</evidence>
<dbReference type="EMBL" id="SLZU01000014">
    <property type="protein sequence ID" value="TCS60419.1"/>
    <property type="molecule type" value="Genomic_DNA"/>
</dbReference>
<dbReference type="AlphaFoldDB" id="A0A4R3J3K4"/>
<accession>A0A4R3J3K4</accession>
<dbReference type="InterPro" id="IPR007433">
    <property type="entry name" value="DUF481"/>
</dbReference>
<reference evidence="2 3" key="1">
    <citation type="submission" date="2019-03" db="EMBL/GenBank/DDBJ databases">
        <title>Genomic Encyclopedia of Type Strains, Phase IV (KMG-IV): sequencing the most valuable type-strain genomes for metagenomic binning, comparative biology and taxonomic classification.</title>
        <authorList>
            <person name="Goeker M."/>
        </authorList>
    </citation>
    <scope>NUCLEOTIDE SEQUENCE [LARGE SCALE GENOMIC DNA]</scope>
    <source>
        <strain evidence="2 3">DSM 104836</strain>
    </source>
</reference>
<dbReference type="OrthoDB" id="7631035at2"/>
<gene>
    <name evidence="2" type="ORF">EDD52_11417</name>
</gene>
<feature type="chain" id="PRO_5020446953" evidence="1">
    <location>
        <begin position="25"/>
        <end position="277"/>
    </location>
</feature>
<feature type="signal peptide" evidence="1">
    <location>
        <begin position="1"/>
        <end position="24"/>
    </location>
</feature>
<dbReference type="RefSeq" id="WP_132247052.1">
    <property type="nucleotide sequence ID" value="NZ_SLZU01000014.1"/>
</dbReference>
<organism evidence="2 3">
    <name type="scientific">Primorskyibacter sedentarius</name>
    <dbReference type="NCBI Taxonomy" id="745311"/>
    <lineage>
        <taxon>Bacteria</taxon>
        <taxon>Pseudomonadati</taxon>
        <taxon>Pseudomonadota</taxon>
        <taxon>Alphaproteobacteria</taxon>
        <taxon>Rhodobacterales</taxon>
        <taxon>Roseobacteraceae</taxon>
        <taxon>Primorskyibacter</taxon>
    </lineage>
</organism>
<keyword evidence="1" id="KW-0732">Signal</keyword>
<dbReference type="Pfam" id="PF04338">
    <property type="entry name" value="DUF481"/>
    <property type="match status" value="1"/>
</dbReference>
<protein>
    <submittedName>
        <fullName evidence="2">Putative salt-induced outer membrane protein</fullName>
    </submittedName>
</protein>
<name>A0A4R3J3K4_9RHOB</name>
<sequence>MNTSLRAILGAAVIASTFASVASAQNVFANTNIAEDQNEDLLEAIEDDAERDLDRFGNEGRPQGFSGSFALRSVATSGNTDTADLGVGADLNYVQGKNGYELQLSYTYGEDDGKKTEESLFYGFEYTRDFTPAVFGFGKIQGSVDKFSSFENDTFVSFGAGYRIFNEAERQWSVQAGPGYRFADLADASLSDIDEGAFGISSDYAQKLTETVYLTNDTDVVWSESDTVVYNDLALSVAMTNTLALRTSLLTEYHSDPADGYDETDNTFGVSLVYSFN</sequence>